<organism evidence="3 4">
    <name type="scientific">Papaver nudicaule</name>
    <name type="common">Iceland poppy</name>
    <dbReference type="NCBI Taxonomy" id="74823"/>
    <lineage>
        <taxon>Eukaryota</taxon>
        <taxon>Viridiplantae</taxon>
        <taxon>Streptophyta</taxon>
        <taxon>Embryophyta</taxon>
        <taxon>Tracheophyta</taxon>
        <taxon>Spermatophyta</taxon>
        <taxon>Magnoliopsida</taxon>
        <taxon>Ranunculales</taxon>
        <taxon>Papaveraceae</taxon>
        <taxon>Papaveroideae</taxon>
        <taxon>Papaver</taxon>
    </lineage>
</organism>
<dbReference type="Pfam" id="PF04525">
    <property type="entry name" value="LOR"/>
    <property type="match status" value="1"/>
</dbReference>
<protein>
    <submittedName>
        <fullName evidence="3">Uncharacterized protein</fullName>
    </submittedName>
</protein>
<comment type="caution">
    <text evidence="3">The sequence shown here is derived from an EMBL/GenBank/DDBJ whole genome shotgun (WGS) entry which is preliminary data.</text>
</comment>
<dbReference type="InterPro" id="IPR007612">
    <property type="entry name" value="LOR"/>
</dbReference>
<dbReference type="InterPro" id="IPR038595">
    <property type="entry name" value="LOR_sf"/>
</dbReference>
<comment type="similarity">
    <text evidence="1">Belongs to the LOR family.</text>
</comment>
<dbReference type="PANTHER" id="PTHR31087">
    <property type="match status" value="1"/>
</dbReference>
<evidence type="ECO:0000256" key="1">
    <source>
        <dbReference type="ARBA" id="ARBA00005437"/>
    </source>
</evidence>
<dbReference type="PANTHER" id="PTHR31087:SF85">
    <property type="entry name" value="PROTEIN LURP-ONE-RELATED 7"/>
    <property type="match status" value="1"/>
</dbReference>
<dbReference type="Gene3D" id="2.40.160.200">
    <property type="entry name" value="LURP1-related"/>
    <property type="match status" value="1"/>
</dbReference>
<dbReference type="AlphaFoldDB" id="A0AA42AVR5"/>
<accession>A0AA42AVR5</accession>
<dbReference type="SUPFAM" id="SSF54518">
    <property type="entry name" value="Tubby C-terminal domain-like"/>
    <property type="match status" value="1"/>
</dbReference>
<proteinExistence type="inferred from homology"/>
<feature type="compositionally biased region" description="Low complexity" evidence="2">
    <location>
        <begin position="1"/>
        <end position="11"/>
    </location>
</feature>
<evidence type="ECO:0000313" key="3">
    <source>
        <dbReference type="EMBL" id="MCL7041296.1"/>
    </source>
</evidence>
<evidence type="ECO:0000256" key="2">
    <source>
        <dbReference type="SAM" id="MobiDB-lite"/>
    </source>
</evidence>
<name>A0AA42AVR5_PAPNU</name>
<reference evidence="3" key="1">
    <citation type="submission" date="2022-03" db="EMBL/GenBank/DDBJ databases">
        <title>A functionally conserved STORR gene fusion in Papaver species that diverged 16.8 million years ago.</title>
        <authorList>
            <person name="Catania T."/>
        </authorList>
    </citation>
    <scope>NUCLEOTIDE SEQUENCE</scope>
    <source>
        <strain evidence="3">S-191538</strain>
    </source>
</reference>
<dbReference type="EMBL" id="JAJJMA010222267">
    <property type="protein sequence ID" value="MCL7041296.1"/>
    <property type="molecule type" value="Genomic_DNA"/>
</dbReference>
<sequence>MNQQPPTGMMDHPPPPPTTGAADNPVIVIAPQYCTPNQVDLQIAKKVAFQTVDNNLGAFDINGNMIFKVENFYDRVTKSSGYNGWRMSRILVDVARGPDTIVSLKPKKYSSGRWNAYRGYSTNAKDLLFSVKRSKCLQFKTNLDVFLASNATESVCDFKIKQSYNHKSCVIYRGRSKSIIAEMHKQRTVRGGVFGNDTFSVTVHPNVDYAFVIALRVVLDEINTGGGGRDEVREDSGYVVGAGCGG</sequence>
<feature type="region of interest" description="Disordered" evidence="2">
    <location>
        <begin position="1"/>
        <end position="22"/>
    </location>
</feature>
<dbReference type="InterPro" id="IPR025659">
    <property type="entry name" value="Tubby-like_C"/>
</dbReference>
<evidence type="ECO:0000313" key="4">
    <source>
        <dbReference type="Proteomes" id="UP001177140"/>
    </source>
</evidence>
<gene>
    <name evidence="3" type="ORF">MKW94_003623</name>
</gene>
<dbReference type="Proteomes" id="UP001177140">
    <property type="component" value="Unassembled WGS sequence"/>
</dbReference>
<keyword evidence="4" id="KW-1185">Reference proteome</keyword>